<protein>
    <recommendedName>
        <fullName evidence="3">Meg domain-containing protein</fullName>
    </recommendedName>
</protein>
<dbReference type="Pfam" id="PF24153">
    <property type="entry name" value="Meg"/>
    <property type="match status" value="1"/>
</dbReference>
<dbReference type="InterPro" id="IPR056205">
    <property type="entry name" value="Meg"/>
</dbReference>
<evidence type="ECO:0000256" key="2">
    <source>
        <dbReference type="ARBA" id="ARBA00023157"/>
    </source>
</evidence>
<keyword evidence="5" id="KW-1185">Reference proteome</keyword>
<comment type="caution">
    <text evidence="4">The sequence shown here is derived from an EMBL/GenBank/DDBJ whole genome shotgun (WGS) entry which is preliminary data.</text>
</comment>
<gene>
    <name evidence="4" type="ORF">EJB05_24963</name>
</gene>
<feature type="non-terminal residue" evidence="4">
    <location>
        <position position="1"/>
    </location>
</feature>
<sequence>MLHTLQRSSTKIPQLPRATVPFYTKKYTKHTAAIVLLSLLFLGCFVSQAPCRGMNDLGDDEKISVASPKCWKNRAEISAMQLRMKAGRAMAARPTAAKQMRLNASNSPNAKHEV</sequence>
<dbReference type="EMBL" id="RWGY01000011">
    <property type="protein sequence ID" value="TVU33177.1"/>
    <property type="molecule type" value="Genomic_DNA"/>
</dbReference>
<evidence type="ECO:0000256" key="1">
    <source>
        <dbReference type="ARBA" id="ARBA00010149"/>
    </source>
</evidence>
<dbReference type="Gramene" id="TVU33177">
    <property type="protein sequence ID" value="TVU33177"/>
    <property type="gene ID" value="EJB05_24963"/>
</dbReference>
<comment type="similarity">
    <text evidence="1">Belongs to the MEG family.</text>
</comment>
<reference evidence="4 5" key="1">
    <citation type="journal article" date="2019" name="Sci. Rep.">
        <title>A high-quality genome of Eragrostis curvula grass provides insights into Poaceae evolution and supports new strategies to enhance forage quality.</title>
        <authorList>
            <person name="Carballo J."/>
            <person name="Santos B.A.C.M."/>
            <person name="Zappacosta D."/>
            <person name="Garbus I."/>
            <person name="Selva J.P."/>
            <person name="Gallo C.A."/>
            <person name="Diaz A."/>
            <person name="Albertini E."/>
            <person name="Caccamo M."/>
            <person name="Echenique V."/>
        </authorList>
    </citation>
    <scope>NUCLEOTIDE SEQUENCE [LARGE SCALE GENOMIC DNA]</scope>
    <source>
        <strain evidence="5">cv. Victoria</strain>
        <tissue evidence="4">Leaf</tissue>
    </source>
</reference>
<evidence type="ECO:0000313" key="4">
    <source>
        <dbReference type="EMBL" id="TVU33177.1"/>
    </source>
</evidence>
<organism evidence="4 5">
    <name type="scientific">Eragrostis curvula</name>
    <name type="common">weeping love grass</name>
    <dbReference type="NCBI Taxonomy" id="38414"/>
    <lineage>
        <taxon>Eukaryota</taxon>
        <taxon>Viridiplantae</taxon>
        <taxon>Streptophyta</taxon>
        <taxon>Embryophyta</taxon>
        <taxon>Tracheophyta</taxon>
        <taxon>Spermatophyta</taxon>
        <taxon>Magnoliopsida</taxon>
        <taxon>Liliopsida</taxon>
        <taxon>Poales</taxon>
        <taxon>Poaceae</taxon>
        <taxon>PACMAD clade</taxon>
        <taxon>Chloridoideae</taxon>
        <taxon>Eragrostideae</taxon>
        <taxon>Eragrostidinae</taxon>
        <taxon>Eragrostis</taxon>
    </lineage>
</organism>
<feature type="domain" description="Meg" evidence="3">
    <location>
        <begin position="25"/>
        <end position="61"/>
    </location>
</feature>
<proteinExistence type="inferred from homology"/>
<accession>A0A5J9VCP8</accession>
<dbReference type="Proteomes" id="UP000324897">
    <property type="component" value="Chromosome 1"/>
</dbReference>
<name>A0A5J9VCP8_9POAL</name>
<evidence type="ECO:0000313" key="5">
    <source>
        <dbReference type="Proteomes" id="UP000324897"/>
    </source>
</evidence>
<dbReference type="AlphaFoldDB" id="A0A5J9VCP8"/>
<evidence type="ECO:0000259" key="3">
    <source>
        <dbReference type="Pfam" id="PF24153"/>
    </source>
</evidence>
<keyword evidence="2" id="KW-1015">Disulfide bond</keyword>